<dbReference type="EMBL" id="CAJQYY010000015">
    <property type="protein sequence ID" value="CAG4902295.1"/>
    <property type="molecule type" value="Genomic_DNA"/>
</dbReference>
<dbReference type="Pfam" id="PF11811">
    <property type="entry name" value="DUF3331"/>
    <property type="match status" value="1"/>
</dbReference>
<protein>
    <recommendedName>
        <fullName evidence="3">DUF3331 domain-containing protein</fullName>
    </recommendedName>
</protein>
<sequence>MTRILEPDFFEWTLAWLSAPAHEESERTAKVRAARKKKFRLTKRLLSGNRNQPDEGLPPEALRAHVTILDQPSSKTLSVCWSDPTSGYYGDQIWRIGLARHASFCVLTGRPIRYGDAVFRPRSCDIHCPANRDRMILAAAIPACSPDAEHESADEQAGALA</sequence>
<accession>A0ABM8U543</accession>
<gene>
    <name evidence="1" type="ORF">R54767_02838</name>
</gene>
<evidence type="ECO:0000313" key="2">
    <source>
        <dbReference type="Proteomes" id="UP000789752"/>
    </source>
</evidence>
<proteinExistence type="predicted"/>
<dbReference type="Proteomes" id="UP000789752">
    <property type="component" value="Unassembled WGS sequence"/>
</dbReference>
<dbReference type="InterPro" id="IPR021769">
    <property type="entry name" value="DUF3331"/>
</dbReference>
<dbReference type="RefSeq" id="WP_228979131.1">
    <property type="nucleotide sequence ID" value="NZ_CAJQYY010000015.1"/>
</dbReference>
<comment type="caution">
    <text evidence="1">The sequence shown here is derived from an EMBL/GenBank/DDBJ whole genome shotgun (WGS) entry which is preliminary data.</text>
</comment>
<evidence type="ECO:0000313" key="1">
    <source>
        <dbReference type="EMBL" id="CAG4902295.1"/>
    </source>
</evidence>
<keyword evidence="2" id="KW-1185">Reference proteome</keyword>
<evidence type="ECO:0008006" key="3">
    <source>
        <dbReference type="Google" id="ProtNLM"/>
    </source>
</evidence>
<name>A0ABM8U543_9BURK</name>
<reference evidence="1 2" key="1">
    <citation type="submission" date="2021-04" db="EMBL/GenBank/DDBJ databases">
        <authorList>
            <person name="Vanwijnsberghe S."/>
        </authorList>
    </citation>
    <scope>NUCLEOTIDE SEQUENCE [LARGE SCALE GENOMIC DNA]</scope>
    <source>
        <strain evidence="1 2">LMG 32171</strain>
    </source>
</reference>
<organism evidence="1 2">
    <name type="scientific">Paraburkholderia gardini</name>
    <dbReference type="NCBI Taxonomy" id="2823469"/>
    <lineage>
        <taxon>Bacteria</taxon>
        <taxon>Pseudomonadati</taxon>
        <taxon>Pseudomonadota</taxon>
        <taxon>Betaproteobacteria</taxon>
        <taxon>Burkholderiales</taxon>
        <taxon>Burkholderiaceae</taxon>
        <taxon>Paraburkholderia</taxon>
    </lineage>
</organism>